<keyword evidence="1" id="KW-0812">Transmembrane</keyword>
<evidence type="ECO:0000313" key="3">
    <source>
        <dbReference type="Proteomes" id="UP001165296"/>
    </source>
</evidence>
<protein>
    <recommendedName>
        <fullName evidence="4">Glycosyltransferase RgtA/B/C/D-like domain-containing protein</fullName>
    </recommendedName>
</protein>
<name>A0ABS8AWN3_9BACT</name>
<feature type="transmembrane region" description="Helical" evidence="1">
    <location>
        <begin position="329"/>
        <end position="352"/>
    </location>
</feature>
<feature type="transmembrane region" description="Helical" evidence="1">
    <location>
        <begin position="6"/>
        <end position="21"/>
    </location>
</feature>
<organism evidence="2 3">
    <name type="scientific">Hymenobacter lucidus</name>
    <dbReference type="NCBI Taxonomy" id="2880930"/>
    <lineage>
        <taxon>Bacteria</taxon>
        <taxon>Pseudomonadati</taxon>
        <taxon>Bacteroidota</taxon>
        <taxon>Cytophagia</taxon>
        <taxon>Cytophagales</taxon>
        <taxon>Hymenobacteraceae</taxon>
        <taxon>Hymenobacter</taxon>
    </lineage>
</organism>
<feature type="transmembrane region" description="Helical" evidence="1">
    <location>
        <begin position="148"/>
        <end position="165"/>
    </location>
</feature>
<evidence type="ECO:0008006" key="4">
    <source>
        <dbReference type="Google" id="ProtNLM"/>
    </source>
</evidence>
<keyword evidence="1" id="KW-0472">Membrane</keyword>
<comment type="caution">
    <text evidence="2">The sequence shown here is derived from an EMBL/GenBank/DDBJ whole genome shotgun (WGS) entry which is preliminary data.</text>
</comment>
<feature type="transmembrane region" description="Helical" evidence="1">
    <location>
        <begin position="172"/>
        <end position="190"/>
    </location>
</feature>
<evidence type="ECO:0000313" key="2">
    <source>
        <dbReference type="EMBL" id="MCB2410209.1"/>
    </source>
</evidence>
<feature type="transmembrane region" description="Helical" evidence="1">
    <location>
        <begin position="244"/>
        <end position="261"/>
    </location>
</feature>
<feature type="transmembrane region" description="Helical" evidence="1">
    <location>
        <begin position="359"/>
        <end position="382"/>
    </location>
</feature>
<dbReference type="RefSeq" id="WP_226178976.1">
    <property type="nucleotide sequence ID" value="NZ_JAJADR010000006.1"/>
</dbReference>
<evidence type="ECO:0000256" key="1">
    <source>
        <dbReference type="SAM" id="Phobius"/>
    </source>
</evidence>
<keyword evidence="3" id="KW-1185">Reference proteome</keyword>
<feature type="transmembrane region" description="Helical" evidence="1">
    <location>
        <begin position="99"/>
        <end position="118"/>
    </location>
</feature>
<sequence length="418" mass="46420">MKLLVALGLNGFLLALLFFWIRHHHRTSPFRGWLLPLLALKLVACLLACWLLSDDARYFQRWGLALTTQLWAEPGAWLHTMLGDSFEQKLVFHGYSNTFFVIKVLSVLNLASGGVLLLNGLYFSLFAFVGGWELATTLARLFPATPKAAALLAFLAWPTVVYWTAGLTKECLLLGSGAWLLAFVLRWLYGAEPLRPGTVLGGLLLVFLHFKMRFFFALLLLGALAGLVVVRVAQHLGGAQRRRWQVLLFAATLAAGGWVGSEINPVFRLNKFTNQLIRNYSELREVSRHRPHIEYANLAPTVESMLQNAPKAVVSTVVRPMPWEDALPASVAAGLENVLLLLVLVLAVVAMVRRQPGQLPFALVLALGFYCLALAALLGLSTPNLGTLNRYRSVMLPYLLLLALQNDYAARWLRRIGL</sequence>
<gene>
    <name evidence="2" type="ORF">LGH74_19615</name>
</gene>
<proteinExistence type="predicted"/>
<reference evidence="2" key="1">
    <citation type="submission" date="2021-10" db="EMBL/GenBank/DDBJ databases">
        <authorList>
            <person name="Dean J.D."/>
            <person name="Kim M.K."/>
            <person name="Newey C.N."/>
            <person name="Stoker T.S."/>
            <person name="Thompson D.W."/>
            <person name="Grose J.H."/>
        </authorList>
    </citation>
    <scope>NUCLEOTIDE SEQUENCE</scope>
    <source>
        <strain evidence="2">BT178</strain>
    </source>
</reference>
<accession>A0ABS8AWN3</accession>
<feature type="transmembrane region" description="Helical" evidence="1">
    <location>
        <begin position="210"/>
        <end position="232"/>
    </location>
</feature>
<keyword evidence="1" id="KW-1133">Transmembrane helix</keyword>
<dbReference type="EMBL" id="JAJADR010000006">
    <property type="protein sequence ID" value="MCB2410209.1"/>
    <property type="molecule type" value="Genomic_DNA"/>
</dbReference>
<feature type="transmembrane region" description="Helical" evidence="1">
    <location>
        <begin position="33"/>
        <end position="53"/>
    </location>
</feature>
<dbReference type="Proteomes" id="UP001165296">
    <property type="component" value="Unassembled WGS sequence"/>
</dbReference>